<dbReference type="Proteomes" id="UP000250321">
    <property type="component" value="Unassembled WGS sequence"/>
</dbReference>
<proteinExistence type="predicted"/>
<dbReference type="AlphaFoldDB" id="A0A314XLZ8"/>
<evidence type="ECO:0000313" key="1">
    <source>
        <dbReference type="EMBL" id="PQP94972.1"/>
    </source>
</evidence>
<name>A0A314XLZ8_PRUYE</name>
<reference evidence="1 2" key="1">
    <citation type="submission" date="2018-02" db="EMBL/GenBank/DDBJ databases">
        <title>Draft genome of wild Prunus yedoensis var. nudiflora.</title>
        <authorList>
            <person name="Baek S."/>
            <person name="Kim J.-H."/>
            <person name="Choi K."/>
            <person name="Kim G.-B."/>
            <person name="Cho A."/>
            <person name="Jang H."/>
            <person name="Shin C.-H."/>
            <person name="Yu H.-J."/>
            <person name="Mun J.-H."/>
        </authorList>
    </citation>
    <scope>NUCLEOTIDE SEQUENCE [LARGE SCALE GENOMIC DNA]</scope>
    <source>
        <strain evidence="2">cv. Jeju island</strain>
        <tissue evidence="1">Leaf</tissue>
    </source>
</reference>
<dbReference type="EMBL" id="PJQY01002291">
    <property type="protein sequence ID" value="PQP94972.1"/>
    <property type="molecule type" value="Genomic_DNA"/>
</dbReference>
<accession>A0A314XLZ8</accession>
<evidence type="ECO:0000313" key="2">
    <source>
        <dbReference type="Proteomes" id="UP000250321"/>
    </source>
</evidence>
<organism evidence="1 2">
    <name type="scientific">Prunus yedoensis var. nudiflora</name>
    <dbReference type="NCBI Taxonomy" id="2094558"/>
    <lineage>
        <taxon>Eukaryota</taxon>
        <taxon>Viridiplantae</taxon>
        <taxon>Streptophyta</taxon>
        <taxon>Embryophyta</taxon>
        <taxon>Tracheophyta</taxon>
        <taxon>Spermatophyta</taxon>
        <taxon>Magnoliopsida</taxon>
        <taxon>eudicotyledons</taxon>
        <taxon>Gunneridae</taxon>
        <taxon>Pentapetalae</taxon>
        <taxon>rosids</taxon>
        <taxon>fabids</taxon>
        <taxon>Rosales</taxon>
        <taxon>Rosaceae</taxon>
        <taxon>Amygdaloideae</taxon>
        <taxon>Amygdaleae</taxon>
        <taxon>Prunus</taxon>
    </lineage>
</organism>
<sequence length="70" mass="8291">MAPQVNNARNQFLWWRSVEEIMALLRPPKENTPPRRDPVESPPPMIESSLYSIVSNYEDQKYFNCMMSEM</sequence>
<comment type="caution">
    <text evidence="1">The sequence shown here is derived from an EMBL/GenBank/DDBJ whole genome shotgun (WGS) entry which is preliminary data.</text>
</comment>
<keyword evidence="2" id="KW-1185">Reference proteome</keyword>
<gene>
    <name evidence="1" type="ORF">Pyn_29406</name>
</gene>
<protein>
    <submittedName>
        <fullName evidence="1">Uncharacterized protein</fullName>
    </submittedName>
</protein>